<dbReference type="EMBL" id="WJJP01000016">
    <property type="protein sequence ID" value="MBD3323055.1"/>
    <property type="molecule type" value="Genomic_DNA"/>
</dbReference>
<evidence type="ECO:0000313" key="3">
    <source>
        <dbReference type="EMBL" id="MBD3323055.1"/>
    </source>
</evidence>
<reference evidence="3" key="1">
    <citation type="submission" date="2019-11" db="EMBL/GenBank/DDBJ databases">
        <title>Microbial mats filling the niche in hypersaline microbial mats.</title>
        <authorList>
            <person name="Wong H.L."/>
            <person name="Macleod F.I."/>
            <person name="White R.A. III"/>
            <person name="Burns B.P."/>
        </authorList>
    </citation>
    <scope>NUCLEOTIDE SEQUENCE</scope>
    <source>
        <strain evidence="3">Rbin_158</strain>
    </source>
</reference>
<gene>
    <name evidence="3" type="ORF">GF339_00635</name>
</gene>
<sequence length="361" mass="39188">MKAMVQTLYETLQQGQRVTLATVISRKGSLPMSKRAKMLVFQDGSIEGTIGGGALEASVIQEARQALRTGIPSIVAIDLTAAQIEAEGLTCGGTVEILLEPLTPATNMAVMQELVQIYTAARPAVVVTVLNSDAWQGPRADAQPDPRIVIRADGTMVGSLGDSAVDAEVVRMASPYLGTPYLGRKELEFGQDQAHSPLQVFIESILPAPVAYLFGGGHIALHLSRLLPMIGFEYVVIDDRQEFVTHERFPTAQDRIFHSFEQVLEKLTLMPETSYLIIVTRGHKSDLIVLEQAVQTNVRYIGMIGSQRKINLVFQHIQAHGVAPERLDAVHAPIGLEIGADTPEEIAVSIAAELIKVRRSG</sequence>
<dbReference type="Pfam" id="PF02625">
    <property type="entry name" value="XdhC_CoxI"/>
    <property type="match status" value="1"/>
</dbReference>
<accession>A0A9D5Q407</accession>
<proteinExistence type="predicted"/>
<dbReference type="InterPro" id="IPR003777">
    <property type="entry name" value="XdhC_CoxI"/>
</dbReference>
<feature type="domain" description="XdhC- CoxI" evidence="1">
    <location>
        <begin position="12"/>
        <end position="75"/>
    </location>
</feature>
<evidence type="ECO:0000259" key="1">
    <source>
        <dbReference type="Pfam" id="PF02625"/>
    </source>
</evidence>
<dbReference type="Gene3D" id="3.40.50.720">
    <property type="entry name" value="NAD(P)-binding Rossmann-like Domain"/>
    <property type="match status" value="1"/>
</dbReference>
<dbReference type="Pfam" id="PF13478">
    <property type="entry name" value="XdhC_C"/>
    <property type="match status" value="1"/>
</dbReference>
<evidence type="ECO:0008006" key="5">
    <source>
        <dbReference type="Google" id="ProtNLM"/>
    </source>
</evidence>
<dbReference type="PANTHER" id="PTHR30388">
    <property type="entry name" value="ALDEHYDE OXIDOREDUCTASE MOLYBDENUM COFACTOR ASSEMBLY PROTEIN"/>
    <property type="match status" value="1"/>
</dbReference>
<organism evidence="3 4">
    <name type="scientific">candidate division KSB3 bacterium</name>
    <dbReference type="NCBI Taxonomy" id="2044937"/>
    <lineage>
        <taxon>Bacteria</taxon>
        <taxon>candidate division KSB3</taxon>
    </lineage>
</organism>
<comment type="caution">
    <text evidence="3">The sequence shown here is derived from an EMBL/GenBank/DDBJ whole genome shotgun (WGS) entry which is preliminary data.</text>
</comment>
<protein>
    <recommendedName>
        <fullName evidence="5">Dehydrogenase</fullName>
    </recommendedName>
</protein>
<dbReference type="PANTHER" id="PTHR30388:SF6">
    <property type="entry name" value="XANTHINE DEHYDROGENASE SUBUNIT A-RELATED"/>
    <property type="match status" value="1"/>
</dbReference>
<dbReference type="Proteomes" id="UP000649604">
    <property type="component" value="Unassembled WGS sequence"/>
</dbReference>
<name>A0A9D5Q407_9BACT</name>
<dbReference type="InterPro" id="IPR027051">
    <property type="entry name" value="XdhC_Rossmann_dom"/>
</dbReference>
<dbReference type="AlphaFoldDB" id="A0A9D5Q407"/>
<evidence type="ECO:0000313" key="4">
    <source>
        <dbReference type="Proteomes" id="UP000649604"/>
    </source>
</evidence>
<evidence type="ECO:0000259" key="2">
    <source>
        <dbReference type="Pfam" id="PF13478"/>
    </source>
</evidence>
<feature type="domain" description="XdhC Rossmann" evidence="2">
    <location>
        <begin position="212"/>
        <end position="354"/>
    </location>
</feature>
<dbReference type="InterPro" id="IPR052698">
    <property type="entry name" value="MoCofactor_Util/Proc"/>
</dbReference>